<dbReference type="PROSITE" id="PS51332">
    <property type="entry name" value="B12_BINDING"/>
    <property type="match status" value="1"/>
</dbReference>
<dbReference type="Pfam" id="PF02607">
    <property type="entry name" value="B12-binding_2"/>
    <property type="match status" value="1"/>
</dbReference>
<reference evidence="4 5" key="1">
    <citation type="submission" date="2020-08" db="EMBL/GenBank/DDBJ databases">
        <title>Sequencing the genomes of 1000 actinobacteria strains.</title>
        <authorList>
            <person name="Klenk H.-P."/>
        </authorList>
    </citation>
    <scope>NUCLEOTIDE SEQUENCE [LARGE SCALE GENOMIC DNA]</scope>
    <source>
        <strain evidence="4 5">DSM 45823</strain>
    </source>
</reference>
<dbReference type="GO" id="GO:0008705">
    <property type="term" value="F:methionine synthase activity"/>
    <property type="evidence" value="ECO:0007669"/>
    <property type="project" value="TreeGrafter"/>
</dbReference>
<organism evidence="4 5">
    <name type="scientific">Thermomonospora cellulosilytica</name>
    <dbReference type="NCBI Taxonomy" id="1411118"/>
    <lineage>
        <taxon>Bacteria</taxon>
        <taxon>Bacillati</taxon>
        <taxon>Actinomycetota</taxon>
        <taxon>Actinomycetes</taxon>
        <taxon>Streptosporangiales</taxon>
        <taxon>Thermomonosporaceae</taxon>
        <taxon>Thermomonospora</taxon>
    </lineage>
</organism>
<dbReference type="Proteomes" id="UP000539313">
    <property type="component" value="Unassembled WGS sequence"/>
</dbReference>
<evidence type="ECO:0000259" key="3">
    <source>
        <dbReference type="PROSITE" id="PS51332"/>
    </source>
</evidence>
<feature type="domain" description="B12-binding" evidence="3">
    <location>
        <begin position="93"/>
        <end position="219"/>
    </location>
</feature>
<accession>A0A7W3N2X2</accession>
<sequence length="342" mass="36030">MSATVDEAASAGFFAAIAAADEPAAMRIAGGLVDAGVPVARVLTDLVAPAQRRVGEHWAEASWNVAREHAATHICDRVVTALGLRAAAAGPPRGRVVLACVDGEWHALAARIVAETLRAEGWQVTFLGASTPADHLARFVSEKGPDAVALSCVLAASLPGARWMIEAVRHTGVPVLAGGPGFGPDGRWARLLGADAWAADAAGAAARLAHDWPAFTDPAPALDHLPDQEHRLLADRRYDLVEQAMHAFTAKVPDAAGYSAWQLEKTREDFGYILDFLVAALLVDDVSLLEDFTGWLTRIMAPRGVPAPVIGVGYDILLDVLAGRPRAVRMLAAARASLPPAR</sequence>
<dbReference type="InterPro" id="IPR009050">
    <property type="entry name" value="Globin-like_sf"/>
</dbReference>
<evidence type="ECO:0000313" key="4">
    <source>
        <dbReference type="EMBL" id="MBA9006579.1"/>
    </source>
</evidence>
<dbReference type="RefSeq" id="WP_220500318.1">
    <property type="nucleotide sequence ID" value="NZ_JACJII010000001.1"/>
</dbReference>
<evidence type="ECO:0000256" key="2">
    <source>
        <dbReference type="ARBA" id="ARBA00023285"/>
    </source>
</evidence>
<proteinExistence type="predicted"/>
<dbReference type="PANTHER" id="PTHR45833">
    <property type="entry name" value="METHIONINE SYNTHASE"/>
    <property type="match status" value="1"/>
</dbReference>
<keyword evidence="5" id="KW-1185">Reference proteome</keyword>
<evidence type="ECO:0000256" key="1">
    <source>
        <dbReference type="ARBA" id="ARBA00022723"/>
    </source>
</evidence>
<dbReference type="InterPro" id="IPR003759">
    <property type="entry name" value="Cbl-bd_cap"/>
</dbReference>
<gene>
    <name evidence="4" type="ORF">HNR21_005461</name>
</gene>
<protein>
    <submittedName>
        <fullName evidence="4">Methanogenic corrinoid protein MtbC1</fullName>
    </submittedName>
</protein>
<dbReference type="GO" id="GO:0031419">
    <property type="term" value="F:cobalamin binding"/>
    <property type="evidence" value="ECO:0007669"/>
    <property type="project" value="InterPro"/>
</dbReference>
<dbReference type="GO" id="GO:0046653">
    <property type="term" value="P:tetrahydrofolate metabolic process"/>
    <property type="evidence" value="ECO:0007669"/>
    <property type="project" value="TreeGrafter"/>
</dbReference>
<dbReference type="Pfam" id="PF02310">
    <property type="entry name" value="B12-binding"/>
    <property type="match status" value="1"/>
</dbReference>
<dbReference type="GO" id="GO:0050667">
    <property type="term" value="P:homocysteine metabolic process"/>
    <property type="evidence" value="ECO:0007669"/>
    <property type="project" value="TreeGrafter"/>
</dbReference>
<dbReference type="InterPro" id="IPR050554">
    <property type="entry name" value="Met_Synthase/Corrinoid"/>
</dbReference>
<comment type="caution">
    <text evidence="4">The sequence shown here is derived from an EMBL/GenBank/DDBJ whole genome shotgun (WGS) entry which is preliminary data.</text>
</comment>
<name>A0A7W3N2X2_9ACTN</name>
<dbReference type="SUPFAM" id="SSF46458">
    <property type="entry name" value="Globin-like"/>
    <property type="match status" value="1"/>
</dbReference>
<evidence type="ECO:0000313" key="5">
    <source>
        <dbReference type="Proteomes" id="UP000539313"/>
    </source>
</evidence>
<dbReference type="SUPFAM" id="SSF52242">
    <property type="entry name" value="Cobalamin (vitamin B12)-binding domain"/>
    <property type="match status" value="1"/>
</dbReference>
<dbReference type="GO" id="GO:0005829">
    <property type="term" value="C:cytosol"/>
    <property type="evidence" value="ECO:0007669"/>
    <property type="project" value="TreeGrafter"/>
</dbReference>
<dbReference type="EMBL" id="JACJII010000001">
    <property type="protein sequence ID" value="MBA9006579.1"/>
    <property type="molecule type" value="Genomic_DNA"/>
</dbReference>
<dbReference type="InterPro" id="IPR006158">
    <property type="entry name" value="Cobalamin-bd"/>
</dbReference>
<dbReference type="PANTHER" id="PTHR45833:SF1">
    <property type="entry name" value="METHIONINE SYNTHASE"/>
    <property type="match status" value="1"/>
</dbReference>
<dbReference type="GO" id="GO:0046872">
    <property type="term" value="F:metal ion binding"/>
    <property type="evidence" value="ECO:0007669"/>
    <property type="project" value="UniProtKB-KW"/>
</dbReference>
<dbReference type="InterPro" id="IPR036594">
    <property type="entry name" value="Meth_synthase_dom"/>
</dbReference>
<dbReference type="Gene3D" id="3.40.50.280">
    <property type="entry name" value="Cobalamin-binding domain"/>
    <property type="match status" value="1"/>
</dbReference>
<dbReference type="InterPro" id="IPR036724">
    <property type="entry name" value="Cobalamin-bd_sf"/>
</dbReference>
<dbReference type="AlphaFoldDB" id="A0A7W3N2X2"/>
<dbReference type="Gene3D" id="1.10.1240.10">
    <property type="entry name" value="Methionine synthase domain"/>
    <property type="match status" value="1"/>
</dbReference>
<keyword evidence="2" id="KW-0170">Cobalt</keyword>
<dbReference type="CDD" id="cd02065">
    <property type="entry name" value="B12-binding_like"/>
    <property type="match status" value="1"/>
</dbReference>
<keyword evidence="1" id="KW-0479">Metal-binding</keyword>